<dbReference type="GO" id="GO:0004888">
    <property type="term" value="F:transmembrane signaling receptor activity"/>
    <property type="evidence" value="ECO:0007669"/>
    <property type="project" value="TreeGrafter"/>
</dbReference>
<protein>
    <submittedName>
        <fullName evidence="9">Chemotaxis protein</fullName>
    </submittedName>
</protein>
<sequence length="651" mass="69088">MSFLNNSSIKLKILSVILPICLIGAGGVAYVAKSYSAADSTYSDFIATDTVAANQIARSVTSLMTVGYDVYQAMTYEKGSAEVQEVLQDYQASKKSLLERLERAKALTPENAGDLDRFMGEAKTIFAMTDKGIEAAAGGNIEQAKAVMAKADPMITKWRVNLRNWNDEKAKALLKDSDDITANTNSTIFSALLSLTILFIAGIAAALYVASRGITGPINRLAARMVALANGETAESISGLDRKDEVGQMAQAVSVFRDNAIERVRLERETEANRSLSEKERLEREQQKAKEAADIQFAVDNLASGLSSLAEGDVSYRIGQPFTANLDLVRANFNASAEKLQQALTGVLQNARAIDAGANEIKSAADDLAKRTEQQAASVEETAAALEEITTTVKDSTNRAQEAGTLVARTKAGAEKSGEVVRRAVIAMEQIEKSSSEISNIITVIDEIAFQTNLLALNAGVEAARAGEAGKGFAVVAQEVRELAQRSANAAKDIKALINTSNAQVESGVQLVGETGKALETIVSEVQEINRHVSAIVEAAHEQSSGLQQINTAVNQMDQDTQKNAAMVEESTAASHSLAREVASMNQLLSQFKLSGGQYAPAAVRPAQRADTAVVSPARALGRKIASAFSAKTAPSSSASAAAANASWEEF</sequence>
<dbReference type="Pfam" id="PF00015">
    <property type="entry name" value="MCPsignal"/>
    <property type="match status" value="1"/>
</dbReference>
<dbReference type="PANTHER" id="PTHR43531:SF11">
    <property type="entry name" value="METHYL-ACCEPTING CHEMOTAXIS PROTEIN 3"/>
    <property type="match status" value="1"/>
</dbReference>
<keyword evidence="10" id="KW-1185">Reference proteome</keyword>
<evidence type="ECO:0000313" key="9">
    <source>
        <dbReference type="EMBL" id="OLP45233.1"/>
    </source>
</evidence>
<evidence type="ECO:0000256" key="4">
    <source>
        <dbReference type="PROSITE-ProRule" id="PRU00284"/>
    </source>
</evidence>
<dbReference type="Gene3D" id="1.10.287.950">
    <property type="entry name" value="Methyl-accepting chemotaxis protein"/>
    <property type="match status" value="1"/>
</dbReference>
<evidence type="ECO:0000313" key="10">
    <source>
        <dbReference type="Proteomes" id="UP000186894"/>
    </source>
</evidence>
<dbReference type="STRING" id="1867956.BJF95_18105"/>
<dbReference type="SMART" id="SM00304">
    <property type="entry name" value="HAMP"/>
    <property type="match status" value="2"/>
</dbReference>
<keyword evidence="6" id="KW-0472">Membrane</keyword>
<reference evidence="9 10" key="1">
    <citation type="submission" date="2016-09" db="EMBL/GenBank/DDBJ databases">
        <title>Rhizobium oryziradicis sp. nov., isolated from the root of rice.</title>
        <authorList>
            <person name="Zhao J."/>
            <person name="Zhang X."/>
        </authorList>
    </citation>
    <scope>NUCLEOTIDE SEQUENCE [LARGE SCALE GENOMIC DNA]</scope>
    <source>
        <strain evidence="9 10">N19</strain>
    </source>
</reference>
<dbReference type="CDD" id="cd11386">
    <property type="entry name" value="MCP_signal"/>
    <property type="match status" value="1"/>
</dbReference>
<keyword evidence="5" id="KW-0175">Coiled coil</keyword>
<organism evidence="9 10">
    <name type="scientific">Rhizobium oryziradicis</name>
    <dbReference type="NCBI Taxonomy" id="1867956"/>
    <lineage>
        <taxon>Bacteria</taxon>
        <taxon>Pseudomonadati</taxon>
        <taxon>Pseudomonadota</taxon>
        <taxon>Alphaproteobacteria</taxon>
        <taxon>Hyphomicrobiales</taxon>
        <taxon>Rhizobiaceae</taxon>
        <taxon>Rhizobium/Agrobacterium group</taxon>
        <taxon>Rhizobium</taxon>
    </lineage>
</organism>
<dbReference type="CDD" id="cd06225">
    <property type="entry name" value="HAMP"/>
    <property type="match status" value="1"/>
</dbReference>
<keyword evidence="6" id="KW-0812">Transmembrane</keyword>
<accession>A0A1Q8ZT31</accession>
<proteinExistence type="inferred from homology"/>
<dbReference type="Pfam" id="PF00672">
    <property type="entry name" value="HAMP"/>
    <property type="match status" value="1"/>
</dbReference>
<keyword evidence="4" id="KW-0807">Transducer</keyword>
<evidence type="ECO:0000256" key="6">
    <source>
        <dbReference type="SAM" id="Phobius"/>
    </source>
</evidence>
<evidence type="ECO:0000256" key="3">
    <source>
        <dbReference type="ARBA" id="ARBA00029447"/>
    </source>
</evidence>
<dbReference type="AlphaFoldDB" id="A0A1Q8ZT31"/>
<comment type="similarity">
    <text evidence="3">Belongs to the methyl-accepting chemotaxis (MCP) protein family.</text>
</comment>
<dbReference type="InterPro" id="IPR003660">
    <property type="entry name" value="HAMP_dom"/>
</dbReference>
<gene>
    <name evidence="9" type="ORF">BJF95_18105</name>
</gene>
<evidence type="ECO:0000256" key="2">
    <source>
        <dbReference type="ARBA" id="ARBA00022500"/>
    </source>
</evidence>
<evidence type="ECO:0000256" key="5">
    <source>
        <dbReference type="SAM" id="Coils"/>
    </source>
</evidence>
<comment type="subcellular location">
    <subcellularLocation>
        <location evidence="1">Membrane</location>
    </subcellularLocation>
</comment>
<dbReference type="OrthoDB" id="3378718at2"/>
<dbReference type="SUPFAM" id="SSF58104">
    <property type="entry name" value="Methyl-accepting chemotaxis protein (MCP) signaling domain"/>
    <property type="match status" value="1"/>
</dbReference>
<feature type="domain" description="HAMP" evidence="8">
    <location>
        <begin position="212"/>
        <end position="265"/>
    </location>
</feature>
<keyword evidence="2" id="KW-0145">Chemotaxis</keyword>
<feature type="domain" description="Methyl-accepting transducer" evidence="7">
    <location>
        <begin position="350"/>
        <end position="579"/>
    </location>
</feature>
<dbReference type="InterPro" id="IPR004089">
    <property type="entry name" value="MCPsignal_dom"/>
</dbReference>
<dbReference type="FunFam" id="1.10.287.950:FF:000001">
    <property type="entry name" value="Methyl-accepting chemotaxis sensory transducer"/>
    <property type="match status" value="1"/>
</dbReference>
<dbReference type="GO" id="GO:0007165">
    <property type="term" value="P:signal transduction"/>
    <property type="evidence" value="ECO:0007669"/>
    <property type="project" value="UniProtKB-KW"/>
</dbReference>
<comment type="caution">
    <text evidence="9">The sequence shown here is derived from an EMBL/GenBank/DDBJ whole genome shotgun (WGS) entry which is preliminary data.</text>
</comment>
<evidence type="ECO:0000259" key="7">
    <source>
        <dbReference type="PROSITE" id="PS50111"/>
    </source>
</evidence>
<dbReference type="EMBL" id="MKIM01000025">
    <property type="protein sequence ID" value="OLP45233.1"/>
    <property type="molecule type" value="Genomic_DNA"/>
</dbReference>
<dbReference type="RefSeq" id="WP_075639147.1">
    <property type="nucleotide sequence ID" value="NZ_MKIM01000025.1"/>
</dbReference>
<feature type="domain" description="HAMP" evidence="8">
    <location>
        <begin position="293"/>
        <end position="345"/>
    </location>
</feature>
<feature type="coiled-coil region" evidence="5">
    <location>
        <begin position="265"/>
        <end position="292"/>
    </location>
</feature>
<name>A0A1Q8ZT31_9HYPH</name>
<dbReference type="PROSITE" id="PS50885">
    <property type="entry name" value="HAMP"/>
    <property type="match status" value="2"/>
</dbReference>
<dbReference type="GO" id="GO:0006935">
    <property type="term" value="P:chemotaxis"/>
    <property type="evidence" value="ECO:0007669"/>
    <property type="project" value="UniProtKB-KW"/>
</dbReference>
<dbReference type="PANTHER" id="PTHR43531">
    <property type="entry name" value="PROTEIN ICFG"/>
    <property type="match status" value="1"/>
</dbReference>
<dbReference type="Proteomes" id="UP000186894">
    <property type="component" value="Unassembled WGS sequence"/>
</dbReference>
<keyword evidence="6" id="KW-1133">Transmembrane helix</keyword>
<dbReference type="Gene3D" id="6.10.340.10">
    <property type="match status" value="1"/>
</dbReference>
<evidence type="ECO:0000259" key="8">
    <source>
        <dbReference type="PROSITE" id="PS50885"/>
    </source>
</evidence>
<feature type="transmembrane region" description="Helical" evidence="6">
    <location>
        <begin position="188"/>
        <end position="210"/>
    </location>
</feature>
<dbReference type="SMART" id="SM00283">
    <property type="entry name" value="MA"/>
    <property type="match status" value="1"/>
</dbReference>
<evidence type="ECO:0000256" key="1">
    <source>
        <dbReference type="ARBA" id="ARBA00004370"/>
    </source>
</evidence>
<dbReference type="InterPro" id="IPR051310">
    <property type="entry name" value="MCP_chemotaxis"/>
</dbReference>
<dbReference type="PROSITE" id="PS50111">
    <property type="entry name" value="CHEMOTAXIS_TRANSDUC_2"/>
    <property type="match status" value="1"/>
</dbReference>
<dbReference type="GO" id="GO:0005886">
    <property type="term" value="C:plasma membrane"/>
    <property type="evidence" value="ECO:0007669"/>
    <property type="project" value="TreeGrafter"/>
</dbReference>